<evidence type="ECO:0000256" key="2">
    <source>
        <dbReference type="ARBA" id="ARBA00004777"/>
    </source>
</evidence>
<keyword evidence="7 12" id="KW-0560">Oxidoreductase</keyword>
<dbReference type="GO" id="GO:0106312">
    <property type="term" value="F:methylenetetrahydrofolate reductase (NADH) activity"/>
    <property type="evidence" value="ECO:0007669"/>
    <property type="project" value="UniProtKB-EC"/>
</dbReference>
<proteinExistence type="inferred from homology"/>
<dbReference type="GO" id="GO:0035999">
    <property type="term" value="P:tetrahydrofolate interconversion"/>
    <property type="evidence" value="ECO:0007669"/>
    <property type="project" value="TreeGrafter"/>
</dbReference>
<sequence>MKIRDLFRTEPQTFSFEFFPPKTSQEVDELLERIGVLKALGPSFMSVTYGAGGSTRRNTFDLVCRCQEALGIAAMAHLTCVGHSQTELREILRELQCRGVDNLMCLRGDPPRGQDNFTPAPDGFAHAHELVTLARTLGDFSIGVAGYPETHPECADPQRDLEHLHAKVACGADFITTQLFFDNRDYFAFCARARQRGIQARIIPGIMPITNYRQIVRFTTMCGASLPEALRQRLEPVADDPHAVLEIGVDWAWRQCEELLAQGAPGIHFYTLNRSLATQRIFAQLQTSSVANLLPTGGVSAPPAPEGHSPGTVL</sequence>
<comment type="pathway">
    <text evidence="10">Amino-acid biosynthesis; L-methionine biosynthesis via de novo pathway.</text>
</comment>
<dbReference type="NCBIfam" id="TIGR00676">
    <property type="entry name" value="fadh2"/>
    <property type="match status" value="1"/>
</dbReference>
<comment type="catalytic activity">
    <reaction evidence="11">
        <text>(6S)-5-methyl-5,6,7,8-tetrahydrofolate + NAD(+) = (6R)-5,10-methylene-5,6,7,8-tetrahydrofolate + NADH + H(+)</text>
        <dbReference type="Rhea" id="RHEA:19821"/>
        <dbReference type="ChEBI" id="CHEBI:15378"/>
        <dbReference type="ChEBI" id="CHEBI:15636"/>
        <dbReference type="ChEBI" id="CHEBI:18608"/>
        <dbReference type="ChEBI" id="CHEBI:57540"/>
        <dbReference type="ChEBI" id="CHEBI:57945"/>
        <dbReference type="EC" id="1.5.1.54"/>
    </reaction>
    <physiologicalReaction direction="right-to-left" evidence="11">
        <dbReference type="Rhea" id="RHEA:19823"/>
    </physiologicalReaction>
</comment>
<comment type="caution">
    <text evidence="13">The sequence shown here is derived from an EMBL/GenBank/DDBJ whole genome shotgun (WGS) entry which is preliminary data.</text>
</comment>
<accession>A0A938B143</accession>
<name>A0A938B143_UNCTE</name>
<keyword evidence="5 12" id="KW-0285">Flavoprotein</keyword>
<dbReference type="AlphaFoldDB" id="A0A938B143"/>
<dbReference type="PANTHER" id="PTHR45754:SF3">
    <property type="entry name" value="METHYLENETETRAHYDROFOLATE REDUCTASE (NADPH)"/>
    <property type="match status" value="1"/>
</dbReference>
<evidence type="ECO:0000256" key="12">
    <source>
        <dbReference type="RuleBase" id="RU003862"/>
    </source>
</evidence>
<dbReference type="EC" id="1.5.1.54" evidence="12"/>
<evidence type="ECO:0000313" key="14">
    <source>
        <dbReference type="Proteomes" id="UP000712673"/>
    </source>
</evidence>
<keyword evidence="8" id="KW-0520">NAD</keyword>
<dbReference type="InterPro" id="IPR003171">
    <property type="entry name" value="Mehydrof_redctse-like"/>
</dbReference>
<keyword evidence="6 12" id="KW-0274">FAD</keyword>
<evidence type="ECO:0000256" key="6">
    <source>
        <dbReference type="ARBA" id="ARBA00022827"/>
    </source>
</evidence>
<evidence type="ECO:0000256" key="4">
    <source>
        <dbReference type="ARBA" id="ARBA00022605"/>
    </source>
</evidence>
<evidence type="ECO:0000256" key="1">
    <source>
        <dbReference type="ARBA" id="ARBA00001974"/>
    </source>
</evidence>
<dbReference type="PANTHER" id="PTHR45754">
    <property type="entry name" value="METHYLENETETRAHYDROFOLATE REDUCTASE"/>
    <property type="match status" value="1"/>
</dbReference>
<evidence type="ECO:0000256" key="11">
    <source>
        <dbReference type="ARBA" id="ARBA00048628"/>
    </source>
</evidence>
<evidence type="ECO:0000256" key="3">
    <source>
        <dbReference type="ARBA" id="ARBA00006743"/>
    </source>
</evidence>
<evidence type="ECO:0000256" key="10">
    <source>
        <dbReference type="ARBA" id="ARBA00034478"/>
    </source>
</evidence>
<dbReference type="Pfam" id="PF02219">
    <property type="entry name" value="MTHFR"/>
    <property type="match status" value="1"/>
</dbReference>
<gene>
    <name evidence="13" type="primary">metF</name>
    <name evidence="13" type="ORF">FJZ47_01790</name>
</gene>
<keyword evidence="9" id="KW-0486">Methionine biosynthesis</keyword>
<dbReference type="GO" id="GO:0009086">
    <property type="term" value="P:methionine biosynthetic process"/>
    <property type="evidence" value="ECO:0007669"/>
    <property type="project" value="UniProtKB-KW"/>
</dbReference>
<dbReference type="SUPFAM" id="SSF51730">
    <property type="entry name" value="FAD-linked oxidoreductase"/>
    <property type="match status" value="1"/>
</dbReference>
<evidence type="ECO:0000313" key="13">
    <source>
        <dbReference type="EMBL" id="MBM3222524.1"/>
    </source>
</evidence>
<dbReference type="InterPro" id="IPR029041">
    <property type="entry name" value="FAD-linked_oxidoreductase-like"/>
</dbReference>
<evidence type="ECO:0000256" key="8">
    <source>
        <dbReference type="ARBA" id="ARBA00023027"/>
    </source>
</evidence>
<dbReference type="GO" id="GO:0005829">
    <property type="term" value="C:cytosol"/>
    <property type="evidence" value="ECO:0007669"/>
    <property type="project" value="InterPro"/>
</dbReference>
<dbReference type="EMBL" id="VGLS01000027">
    <property type="protein sequence ID" value="MBM3222524.1"/>
    <property type="molecule type" value="Genomic_DNA"/>
</dbReference>
<keyword evidence="4" id="KW-0028">Amino-acid biosynthesis</keyword>
<comment type="pathway">
    <text evidence="2 12">One-carbon metabolism; tetrahydrofolate interconversion.</text>
</comment>
<dbReference type="Proteomes" id="UP000712673">
    <property type="component" value="Unassembled WGS sequence"/>
</dbReference>
<dbReference type="CDD" id="cd00537">
    <property type="entry name" value="MTHFR"/>
    <property type="match status" value="1"/>
</dbReference>
<protein>
    <recommendedName>
        <fullName evidence="12">Methylenetetrahydrofolate reductase</fullName>
        <ecNumber evidence="12">1.5.1.54</ecNumber>
    </recommendedName>
</protein>
<evidence type="ECO:0000256" key="9">
    <source>
        <dbReference type="ARBA" id="ARBA00023167"/>
    </source>
</evidence>
<dbReference type="GO" id="GO:0071949">
    <property type="term" value="F:FAD binding"/>
    <property type="evidence" value="ECO:0007669"/>
    <property type="project" value="TreeGrafter"/>
</dbReference>
<comment type="similarity">
    <text evidence="3 12">Belongs to the methylenetetrahydrofolate reductase family.</text>
</comment>
<evidence type="ECO:0000256" key="7">
    <source>
        <dbReference type="ARBA" id="ARBA00023002"/>
    </source>
</evidence>
<organism evidence="13 14">
    <name type="scientific">Tectimicrobiota bacterium</name>
    <dbReference type="NCBI Taxonomy" id="2528274"/>
    <lineage>
        <taxon>Bacteria</taxon>
        <taxon>Pseudomonadati</taxon>
        <taxon>Nitrospinota/Tectimicrobiota group</taxon>
        <taxon>Candidatus Tectimicrobiota</taxon>
    </lineage>
</organism>
<evidence type="ECO:0000256" key="5">
    <source>
        <dbReference type="ARBA" id="ARBA00022630"/>
    </source>
</evidence>
<comment type="cofactor">
    <cofactor evidence="1 12">
        <name>FAD</name>
        <dbReference type="ChEBI" id="CHEBI:57692"/>
    </cofactor>
</comment>
<dbReference type="Gene3D" id="3.20.20.220">
    <property type="match status" value="1"/>
</dbReference>
<reference evidence="13" key="1">
    <citation type="submission" date="2019-03" db="EMBL/GenBank/DDBJ databases">
        <title>Lake Tanganyika Metagenome-Assembled Genomes (MAGs).</title>
        <authorList>
            <person name="Tran P."/>
        </authorList>
    </citation>
    <scope>NUCLEOTIDE SEQUENCE</scope>
    <source>
        <strain evidence="13">K_DeepCast_65m_m2_066</strain>
    </source>
</reference>
<dbReference type="InterPro" id="IPR004620">
    <property type="entry name" value="MTHF_reductase_bac"/>
</dbReference>